<dbReference type="Proteomes" id="UP001258994">
    <property type="component" value="Chromosome"/>
</dbReference>
<dbReference type="InterPro" id="IPR011041">
    <property type="entry name" value="Quinoprot_gluc/sorb_DH_b-prop"/>
</dbReference>
<keyword evidence="4" id="KW-1185">Reference proteome</keyword>
<dbReference type="Gene3D" id="2.120.10.30">
    <property type="entry name" value="TolB, C-terminal domain"/>
    <property type="match status" value="1"/>
</dbReference>
<organism evidence="3 4">
    <name type="scientific">Thalassotalea psychrophila</name>
    <dbReference type="NCBI Taxonomy" id="3065647"/>
    <lineage>
        <taxon>Bacteria</taxon>
        <taxon>Pseudomonadati</taxon>
        <taxon>Pseudomonadota</taxon>
        <taxon>Gammaproteobacteria</taxon>
        <taxon>Alteromonadales</taxon>
        <taxon>Colwelliaceae</taxon>
        <taxon>Thalassotalea</taxon>
    </lineage>
</organism>
<dbReference type="InterPro" id="IPR011042">
    <property type="entry name" value="6-blade_b-propeller_TolB-like"/>
</dbReference>
<feature type="signal peptide" evidence="1">
    <location>
        <begin position="1"/>
        <end position="21"/>
    </location>
</feature>
<feature type="domain" description="Glucose/Sorbosone dehydrogenase" evidence="2">
    <location>
        <begin position="61"/>
        <end position="404"/>
    </location>
</feature>
<sequence length="411" mass="45232">MKLESTLITLLALFSLTGCGAGGNSSKNPSVEYGQSQTPVEATLDSSLTTINAFPNLSFEQPLYFTSVPSSDNYVVVVEQKGTIKIFENDSKVTTSKDFLNIKALVSTSSNEEGLLGLTFDPDYINNGYLYVYYSVLDGARRSRVARYQLAKDSENEFIDDEVNEDSESIILEVAQPFGNHNGGMIEFGPDGYLYVSLGDGGSGNDPIRHGQNRTTLLGTLLRIEPITNGYNIPPDNPFLGVGIETTGEGIGDNVREEIWAYGFRNPWRFSFDRQQGTIWLGDVGQGEYEEIDIVIKGGNYGWSLREGNHDFNDDDIILESPLIDPVLEYGRDVAQSITGGYVYRGNKIQALTGLYIFGDYITGNIWAYDYEGASATASIVATVPEITSFGEDQEGEIYIVSRNGSIFKFE</sequence>
<evidence type="ECO:0000313" key="4">
    <source>
        <dbReference type="Proteomes" id="UP001258994"/>
    </source>
</evidence>
<dbReference type="PANTHER" id="PTHR19328">
    <property type="entry name" value="HEDGEHOG-INTERACTING PROTEIN"/>
    <property type="match status" value="1"/>
</dbReference>
<dbReference type="PANTHER" id="PTHR19328:SF75">
    <property type="entry name" value="ALDOSE SUGAR DEHYDROGENASE YLII"/>
    <property type="match status" value="1"/>
</dbReference>
<accession>A0ABY9TYV2</accession>
<evidence type="ECO:0000259" key="2">
    <source>
        <dbReference type="Pfam" id="PF07995"/>
    </source>
</evidence>
<dbReference type="RefSeq" id="WP_348393146.1">
    <property type="nucleotide sequence ID" value="NZ_CP134145.1"/>
</dbReference>
<dbReference type="PROSITE" id="PS51257">
    <property type="entry name" value="PROKAR_LIPOPROTEIN"/>
    <property type="match status" value="1"/>
</dbReference>
<protein>
    <submittedName>
        <fullName evidence="3">PQQ-dependent sugar dehydrogenase</fullName>
    </submittedName>
</protein>
<feature type="chain" id="PRO_5046212595" evidence="1">
    <location>
        <begin position="22"/>
        <end position="411"/>
    </location>
</feature>
<dbReference type="EMBL" id="CP134145">
    <property type="protein sequence ID" value="WNC74037.1"/>
    <property type="molecule type" value="Genomic_DNA"/>
</dbReference>
<evidence type="ECO:0000313" key="3">
    <source>
        <dbReference type="EMBL" id="WNC74037.1"/>
    </source>
</evidence>
<keyword evidence="1" id="KW-0732">Signal</keyword>
<name>A0ABY9TYV2_9GAMM</name>
<dbReference type="InterPro" id="IPR012938">
    <property type="entry name" value="Glc/Sorbosone_DH"/>
</dbReference>
<reference evidence="4" key="1">
    <citation type="submission" date="2023-09" db="EMBL/GenBank/DDBJ databases">
        <authorList>
            <person name="Li S."/>
            <person name="Li X."/>
            <person name="Zhang C."/>
            <person name="Zhao Z."/>
        </authorList>
    </citation>
    <scope>NUCLEOTIDE SEQUENCE [LARGE SCALE GENOMIC DNA]</scope>
    <source>
        <strain evidence="4">SQ149</strain>
    </source>
</reference>
<proteinExistence type="predicted"/>
<gene>
    <name evidence="3" type="ORF">RGQ13_08595</name>
</gene>
<dbReference type="Pfam" id="PF07995">
    <property type="entry name" value="GSDH"/>
    <property type="match status" value="1"/>
</dbReference>
<evidence type="ECO:0000256" key="1">
    <source>
        <dbReference type="SAM" id="SignalP"/>
    </source>
</evidence>
<dbReference type="SUPFAM" id="SSF50952">
    <property type="entry name" value="Soluble quinoprotein glucose dehydrogenase"/>
    <property type="match status" value="1"/>
</dbReference>